<evidence type="ECO:0000313" key="2">
    <source>
        <dbReference type="Proteomes" id="UP000663722"/>
    </source>
</evidence>
<protein>
    <submittedName>
        <fullName evidence="1">Uncharacterized protein</fullName>
    </submittedName>
</protein>
<evidence type="ECO:0000313" key="1">
    <source>
        <dbReference type="EMBL" id="QTA89231.1"/>
    </source>
</evidence>
<dbReference type="EMBL" id="CP061800">
    <property type="protein sequence ID" value="QTA89231.1"/>
    <property type="molecule type" value="Genomic_DNA"/>
</dbReference>
<organism evidence="1 2">
    <name type="scientific">Desulfonema magnum</name>
    <dbReference type="NCBI Taxonomy" id="45655"/>
    <lineage>
        <taxon>Bacteria</taxon>
        <taxon>Pseudomonadati</taxon>
        <taxon>Thermodesulfobacteriota</taxon>
        <taxon>Desulfobacteria</taxon>
        <taxon>Desulfobacterales</taxon>
        <taxon>Desulfococcaceae</taxon>
        <taxon>Desulfonema</taxon>
    </lineage>
</organism>
<dbReference type="RefSeq" id="WP_207677962.1">
    <property type="nucleotide sequence ID" value="NZ_CP061800.1"/>
</dbReference>
<accession>A0A975GPP7</accession>
<dbReference type="Proteomes" id="UP000663722">
    <property type="component" value="Chromosome"/>
</dbReference>
<proteinExistence type="predicted"/>
<gene>
    <name evidence="1" type="ORF">dnm_052810</name>
</gene>
<dbReference type="AlphaFoldDB" id="A0A975GPP7"/>
<sequence length="95" mass="10695">MNPYNILKLDQTASKADIIRATAQAMRERTYSGREIAEAQKELMDPVSKAAHEFICFIDVKPFLEICRSQISTENSDSSVNSSDLKYLHISENGL</sequence>
<reference evidence="1" key="1">
    <citation type="journal article" date="2021" name="Microb. Physiol.">
        <title>Proteogenomic Insights into the Physiology of Marine, Sulfate-Reducing, Filamentous Desulfonema limicola and Desulfonema magnum.</title>
        <authorList>
            <person name="Schnaars V."/>
            <person name="Wohlbrand L."/>
            <person name="Scheve S."/>
            <person name="Hinrichs C."/>
            <person name="Reinhardt R."/>
            <person name="Rabus R."/>
        </authorList>
    </citation>
    <scope>NUCLEOTIDE SEQUENCE</scope>
    <source>
        <strain evidence="1">4be13</strain>
    </source>
</reference>
<dbReference type="KEGG" id="dmm:dnm_052810"/>
<keyword evidence="2" id="KW-1185">Reference proteome</keyword>
<name>A0A975GPP7_9BACT</name>